<keyword evidence="1" id="KW-0472">Membrane</keyword>
<dbReference type="RefSeq" id="WP_019795058.1">
    <property type="nucleotide sequence ID" value="NZ_CP029490.1"/>
</dbReference>
<proteinExistence type="predicted"/>
<evidence type="ECO:0000313" key="2">
    <source>
        <dbReference type="EMBL" id="AWN20907.1"/>
    </source>
</evidence>
<name>A0ABM6W5X0_9STRE</name>
<evidence type="ECO:0000313" key="3">
    <source>
        <dbReference type="Proteomes" id="UP000245369"/>
    </source>
</evidence>
<feature type="transmembrane region" description="Helical" evidence="1">
    <location>
        <begin position="108"/>
        <end position="131"/>
    </location>
</feature>
<keyword evidence="1" id="KW-0812">Transmembrane</keyword>
<keyword evidence="1" id="KW-1133">Transmembrane helix</keyword>
<feature type="transmembrane region" description="Helical" evidence="1">
    <location>
        <begin position="7"/>
        <end position="29"/>
    </location>
</feature>
<dbReference type="EMBL" id="CP029490">
    <property type="protein sequence ID" value="AWN20907.1"/>
    <property type="molecule type" value="Genomic_DNA"/>
</dbReference>
<reference evidence="2 3" key="1">
    <citation type="submission" date="2018-05" db="EMBL/GenBank/DDBJ databases">
        <title>Complete genome sequences of Streptococcus sobrinus.</title>
        <authorList>
            <person name="Sales M."/>
            <person name="Jensen P.A."/>
        </authorList>
    </citation>
    <scope>NUCLEOTIDE SEQUENCE [LARGE SCALE GENOMIC DNA]</scope>
    <source>
        <strain evidence="2 3">SL1</strain>
    </source>
</reference>
<organism evidence="2 3">
    <name type="scientific">Streptococcus sobrinus</name>
    <dbReference type="NCBI Taxonomy" id="1310"/>
    <lineage>
        <taxon>Bacteria</taxon>
        <taxon>Bacillati</taxon>
        <taxon>Bacillota</taxon>
        <taxon>Bacilli</taxon>
        <taxon>Lactobacillales</taxon>
        <taxon>Streptococcaceae</taxon>
        <taxon>Streptococcus</taxon>
    </lineage>
</organism>
<sequence length="184" mass="20625">MEKKNRYIIGWSMGLQIASTALMIPAILFTMGLMFSPSFREAIGNGLNHLLGLNQQGGFGDDWDNFFKIIWLFYMTVIFVIFLLVLNLISNIISLAAVFTWSRYIGNLIVYTLSWFLEIVAFIGMACWIFVPDGSYKPLFATMLILIMIAKVNELLSMISLFSQAGKELGKSTPINLSEPSSLG</sequence>
<feature type="transmembrane region" description="Helical" evidence="1">
    <location>
        <begin position="69"/>
        <end position="101"/>
    </location>
</feature>
<protein>
    <recommendedName>
        <fullName evidence="4">Transmembrane protein</fullName>
    </recommendedName>
</protein>
<accession>A0ABM6W5X0</accession>
<evidence type="ECO:0000256" key="1">
    <source>
        <dbReference type="SAM" id="Phobius"/>
    </source>
</evidence>
<evidence type="ECO:0008006" key="4">
    <source>
        <dbReference type="Google" id="ProtNLM"/>
    </source>
</evidence>
<dbReference type="Proteomes" id="UP000245369">
    <property type="component" value="Chromosome"/>
</dbReference>
<dbReference type="GeneID" id="93924045"/>
<feature type="transmembrane region" description="Helical" evidence="1">
    <location>
        <begin position="143"/>
        <end position="162"/>
    </location>
</feature>
<gene>
    <name evidence="2" type="ORF">DK182_05915</name>
</gene>
<keyword evidence="3" id="KW-1185">Reference proteome</keyword>